<comment type="similarity">
    <text evidence="2 10">Belongs to the CheZ family.</text>
</comment>
<dbReference type="GO" id="GO:0050920">
    <property type="term" value="P:regulation of chemotaxis"/>
    <property type="evidence" value="ECO:0007669"/>
    <property type="project" value="InterPro"/>
</dbReference>
<comment type="subcellular location">
    <subcellularLocation>
        <location evidence="1 10">Cytoplasm</location>
    </subcellularLocation>
</comment>
<evidence type="ECO:0000256" key="7">
    <source>
        <dbReference type="ARBA" id="ARBA00022801"/>
    </source>
</evidence>
<evidence type="ECO:0000256" key="12">
    <source>
        <dbReference type="SAM" id="MobiDB-lite"/>
    </source>
</evidence>
<evidence type="ECO:0000256" key="3">
    <source>
        <dbReference type="ARBA" id="ARBA00018484"/>
    </source>
</evidence>
<evidence type="ECO:0000256" key="2">
    <source>
        <dbReference type="ARBA" id="ARBA00005908"/>
    </source>
</evidence>
<dbReference type="GO" id="GO:0005737">
    <property type="term" value="C:cytoplasm"/>
    <property type="evidence" value="ECO:0007669"/>
    <property type="project" value="UniProtKB-SubCell"/>
</dbReference>
<dbReference type="Pfam" id="PF04344">
    <property type="entry name" value="CheZ"/>
    <property type="match status" value="1"/>
</dbReference>
<evidence type="ECO:0000313" key="13">
    <source>
        <dbReference type="EMBL" id="MEM5338665.1"/>
    </source>
</evidence>
<evidence type="ECO:0000256" key="1">
    <source>
        <dbReference type="ARBA" id="ARBA00004496"/>
    </source>
</evidence>
<feature type="region of interest" description="Disordered" evidence="12">
    <location>
        <begin position="190"/>
        <end position="226"/>
    </location>
</feature>
<evidence type="ECO:0000256" key="6">
    <source>
        <dbReference type="ARBA" id="ARBA00022779"/>
    </source>
</evidence>
<reference evidence="14 15" key="1">
    <citation type="journal article" date="2018" name="Int. J. Syst. Evol. Microbiol.">
        <title>Paraburkholderia azotifigens sp. nov., a nitrogen-fixing bacterium isolated from paddy soil.</title>
        <authorList>
            <person name="Choi G.M."/>
            <person name="Im W.T."/>
        </authorList>
    </citation>
    <scope>NUCLEOTIDE SEQUENCE [LARGE SCALE GENOMIC DNA]</scope>
    <source>
        <strain evidence="14 15">NF 2-5-3</strain>
    </source>
</reference>
<dbReference type="Gene3D" id="1.20.5.590">
    <property type="entry name" value="Single helix bin"/>
    <property type="match status" value="1"/>
</dbReference>
<dbReference type="RefSeq" id="WP_035540925.1">
    <property type="nucleotide sequence ID" value="NZ_JAZHFZ010000002.1"/>
</dbReference>
<proteinExistence type="inferred from homology"/>
<protein>
    <recommendedName>
        <fullName evidence="3 10">Protein phosphatase CheZ</fullName>
        <ecNumber evidence="10">3.1.3.-</ecNumber>
    </recommendedName>
    <alternativeName>
        <fullName evidence="9 10">Chemotaxis protein CheZ</fullName>
    </alternativeName>
</protein>
<dbReference type="Gene3D" id="1.10.287.500">
    <property type="entry name" value="Helix hairpin bin"/>
    <property type="match status" value="1"/>
</dbReference>
<keyword evidence="7 10" id="KW-0378">Hydrolase</keyword>
<dbReference type="AlphaFoldDB" id="A0A5C6VXG7"/>
<comment type="subunit">
    <text evidence="10">Homodimer.</text>
</comment>
<evidence type="ECO:0000256" key="9">
    <source>
        <dbReference type="ARBA" id="ARBA00029599"/>
    </source>
</evidence>
<dbReference type="PIRSF" id="PIRSF002884">
    <property type="entry name" value="CheZ"/>
    <property type="match status" value="1"/>
</dbReference>
<dbReference type="GO" id="GO:0009288">
    <property type="term" value="C:bacterial-type flagellum"/>
    <property type="evidence" value="ECO:0007669"/>
    <property type="project" value="InterPro"/>
</dbReference>
<evidence type="ECO:0000313" key="14">
    <source>
        <dbReference type="EMBL" id="TXC88205.1"/>
    </source>
</evidence>
<dbReference type="PANTHER" id="PTHR43693">
    <property type="entry name" value="PROTEIN PHOSPHATASE CHEZ"/>
    <property type="match status" value="1"/>
</dbReference>
<feature type="compositionally biased region" description="Polar residues" evidence="12">
    <location>
        <begin position="199"/>
        <end position="214"/>
    </location>
</feature>
<evidence type="ECO:0000313" key="16">
    <source>
        <dbReference type="Proteomes" id="UP001481677"/>
    </source>
</evidence>
<dbReference type="EMBL" id="VOQS01000001">
    <property type="protein sequence ID" value="TXC88205.1"/>
    <property type="molecule type" value="Genomic_DNA"/>
</dbReference>
<dbReference type="SUPFAM" id="SSF75708">
    <property type="entry name" value="Chemotaxis phosphatase CheZ"/>
    <property type="match status" value="1"/>
</dbReference>
<dbReference type="GO" id="GO:0097588">
    <property type="term" value="P:archaeal or bacterial-type flagellum-dependent cell motility"/>
    <property type="evidence" value="ECO:0007669"/>
    <property type="project" value="UniProtKB-KW"/>
</dbReference>
<organism evidence="14 15">
    <name type="scientific">Paraburkholderia azotifigens</name>
    <dbReference type="NCBI Taxonomy" id="2057004"/>
    <lineage>
        <taxon>Bacteria</taxon>
        <taxon>Pseudomonadati</taxon>
        <taxon>Pseudomonadota</taxon>
        <taxon>Betaproteobacteria</taxon>
        <taxon>Burkholderiales</taxon>
        <taxon>Burkholderiaceae</taxon>
        <taxon>Paraburkholderia</taxon>
    </lineage>
</organism>
<comment type="function">
    <text evidence="10">Plays an important role in bacterial chemotaxis signal transduction pathway by accelerating the dephosphorylation of phosphorylated CheY (CheY-P).</text>
</comment>
<dbReference type="NCBIfam" id="NF008368">
    <property type="entry name" value="PRK11166.1"/>
    <property type="match status" value="1"/>
</dbReference>
<name>A0A5C6VXG7_9BURK</name>
<accession>A0A5C6VXG7</accession>
<evidence type="ECO:0000313" key="15">
    <source>
        <dbReference type="Proteomes" id="UP000321776"/>
    </source>
</evidence>
<sequence>MNPPINEQGAREDGTDLATDRILARIGQLTRTLRDSMRELGIDKHVERAAEAVPDARDRLKYIATMTEQAAERVLTAIEVAKPMQEQLQQDAAELDARWEQWYAAPIEREEVRALMNDTRTFLRGVPELTTATNAQMLEIMMAQDFQDLTGQVIKKITDVVYLIEQQLLGVLIDNIAAERREQFAATAQQLAAEAQHEPMSSTGSPQSLLNGPQINPEGKTDVVQDQGQVDDLLASLGF</sequence>
<reference evidence="14" key="2">
    <citation type="submission" date="2019-08" db="EMBL/GenBank/DDBJ databases">
        <authorList>
            <person name="Im W.-T."/>
        </authorList>
    </citation>
    <scope>NUCLEOTIDE SEQUENCE</scope>
    <source>
        <strain evidence="14">NF 2-5-3</strain>
    </source>
</reference>
<keyword evidence="5 10" id="KW-0145">Chemotaxis</keyword>
<dbReference type="Proteomes" id="UP000321776">
    <property type="component" value="Unassembled WGS sequence"/>
</dbReference>
<evidence type="ECO:0000256" key="11">
    <source>
        <dbReference type="PIRSR" id="PIRSR002884-1"/>
    </source>
</evidence>
<reference evidence="13 16" key="3">
    <citation type="submission" date="2024-01" db="EMBL/GenBank/DDBJ databases">
        <title>The diversity of rhizobia nodulating Mimosa spp. in eleven states of Brazil covering several biomes is determined by host plant, location, and edaphic factors.</title>
        <authorList>
            <person name="Rouws L."/>
            <person name="Barauna A."/>
            <person name="Beukes C."/>
            <person name="De Faria S.M."/>
            <person name="Gross E."/>
            <person name="Dos Reis Junior F.B."/>
            <person name="Simon M."/>
            <person name="Maluk M."/>
            <person name="Odee D.W."/>
            <person name="Kenicer G."/>
            <person name="Young J.P.W."/>
            <person name="Reis V.M."/>
            <person name="Zilli J."/>
            <person name="James E.K."/>
        </authorList>
    </citation>
    <scope>NUCLEOTIDE SEQUENCE [LARGE SCALE GENOMIC DNA]</scope>
    <source>
        <strain evidence="13 16">JPY530</strain>
    </source>
</reference>
<evidence type="ECO:0000256" key="10">
    <source>
        <dbReference type="PIRNR" id="PIRNR002884"/>
    </source>
</evidence>
<dbReference type="GO" id="GO:0004721">
    <property type="term" value="F:phosphoprotein phosphatase activity"/>
    <property type="evidence" value="ECO:0007669"/>
    <property type="project" value="UniProtKB-KW"/>
</dbReference>
<dbReference type="Proteomes" id="UP001481677">
    <property type="component" value="Unassembled WGS sequence"/>
</dbReference>
<evidence type="ECO:0000256" key="8">
    <source>
        <dbReference type="ARBA" id="ARBA00022912"/>
    </source>
</evidence>
<dbReference type="EMBL" id="JAZHGA010000002">
    <property type="protein sequence ID" value="MEM5338665.1"/>
    <property type="molecule type" value="Genomic_DNA"/>
</dbReference>
<dbReference type="PANTHER" id="PTHR43693:SF1">
    <property type="entry name" value="PROTEIN PHOSPHATASE CHEZ"/>
    <property type="match status" value="1"/>
</dbReference>
<keyword evidence="8 10" id="KW-0904">Protein phosphatase</keyword>
<evidence type="ECO:0000256" key="4">
    <source>
        <dbReference type="ARBA" id="ARBA00022490"/>
    </source>
</evidence>
<dbReference type="InterPro" id="IPR007439">
    <property type="entry name" value="Chemotax_Pase_CheZ"/>
</dbReference>
<keyword evidence="16" id="KW-1185">Reference proteome</keyword>
<feature type="site" description="Enhances dephosphorylation of CheY-P" evidence="11">
    <location>
        <position position="152"/>
    </location>
</feature>
<keyword evidence="4 10" id="KW-0963">Cytoplasm</keyword>
<dbReference type="InterPro" id="IPR050992">
    <property type="entry name" value="CheZ_family_phosphatases"/>
</dbReference>
<dbReference type="GO" id="GO:0006935">
    <property type="term" value="P:chemotaxis"/>
    <property type="evidence" value="ECO:0007669"/>
    <property type="project" value="UniProtKB-KW"/>
</dbReference>
<gene>
    <name evidence="14" type="primary">cheZ</name>
    <name evidence="14" type="ORF">FRZ40_11785</name>
    <name evidence="13" type="ORF">V4C56_03380</name>
</gene>
<keyword evidence="6 10" id="KW-0283">Flagellar rotation</keyword>
<dbReference type="EC" id="3.1.3.-" evidence="10"/>
<comment type="caution">
    <text evidence="14">The sequence shown here is derived from an EMBL/GenBank/DDBJ whole genome shotgun (WGS) entry which is preliminary data.</text>
</comment>
<evidence type="ECO:0000256" key="5">
    <source>
        <dbReference type="ARBA" id="ARBA00022500"/>
    </source>
</evidence>